<dbReference type="EMBL" id="MLJW01004713">
    <property type="protein sequence ID" value="OIQ69464.1"/>
    <property type="molecule type" value="Genomic_DNA"/>
</dbReference>
<proteinExistence type="predicted"/>
<dbReference type="AlphaFoldDB" id="A0A1J5PFA5"/>
<comment type="caution">
    <text evidence="1">The sequence shown here is derived from an EMBL/GenBank/DDBJ whole genome shotgun (WGS) entry which is preliminary data.</text>
</comment>
<name>A0A1J5PFA5_9ZZZZ</name>
<accession>A0A1J5PFA5</accession>
<sequence length="110" mass="12597">MNDPAASALNQQLALFSQHMVSSRNWPSRLQTSSMLENPGLIALTKPGTAHFRSRERRWSQRLVRTMRQSHHDADALRENRAQQLSQVLANFLNVITWAICIGRSNLLIY</sequence>
<protein>
    <submittedName>
        <fullName evidence="1">Uncharacterized protein</fullName>
    </submittedName>
</protein>
<organism evidence="1">
    <name type="scientific">mine drainage metagenome</name>
    <dbReference type="NCBI Taxonomy" id="410659"/>
    <lineage>
        <taxon>unclassified sequences</taxon>
        <taxon>metagenomes</taxon>
        <taxon>ecological metagenomes</taxon>
    </lineage>
</organism>
<evidence type="ECO:0000313" key="1">
    <source>
        <dbReference type="EMBL" id="OIQ69464.1"/>
    </source>
</evidence>
<gene>
    <name evidence="1" type="ORF">GALL_489360</name>
</gene>
<reference evidence="1" key="1">
    <citation type="submission" date="2016-10" db="EMBL/GenBank/DDBJ databases">
        <title>Sequence of Gallionella enrichment culture.</title>
        <authorList>
            <person name="Poehlein A."/>
            <person name="Muehling M."/>
            <person name="Daniel R."/>
        </authorList>
    </citation>
    <scope>NUCLEOTIDE SEQUENCE</scope>
</reference>